<dbReference type="Pfam" id="PF00528">
    <property type="entry name" value="BPD_transp_1"/>
    <property type="match status" value="2"/>
</dbReference>
<comment type="subcellular location">
    <subcellularLocation>
        <location evidence="1">Cell inner membrane</location>
        <topology evidence="1">Multi-pass membrane protein</topology>
    </subcellularLocation>
    <subcellularLocation>
        <location evidence="8">Cell membrane</location>
        <topology evidence="8">Multi-pass membrane protein</topology>
    </subcellularLocation>
</comment>
<feature type="domain" description="ABC transmembrane type-1" evidence="9">
    <location>
        <begin position="371"/>
        <end position="566"/>
    </location>
</feature>
<evidence type="ECO:0000256" key="7">
    <source>
        <dbReference type="ARBA" id="ARBA00023136"/>
    </source>
</evidence>
<dbReference type="PANTHER" id="PTHR43357">
    <property type="entry name" value="INNER MEMBRANE ABC TRANSPORTER PERMEASE PROTEIN YDCV"/>
    <property type="match status" value="1"/>
</dbReference>
<keyword evidence="11" id="KW-1185">Reference proteome</keyword>
<feature type="transmembrane region" description="Helical" evidence="8">
    <location>
        <begin position="490"/>
        <end position="516"/>
    </location>
</feature>
<dbReference type="EMBL" id="CP089291">
    <property type="protein sequence ID" value="UOF90951.1"/>
    <property type="molecule type" value="Genomic_DNA"/>
</dbReference>
<evidence type="ECO:0000313" key="10">
    <source>
        <dbReference type="EMBL" id="UOF90951.1"/>
    </source>
</evidence>
<reference evidence="10" key="1">
    <citation type="submission" date="2021-12" db="EMBL/GenBank/DDBJ databases">
        <title>Alicyclobacillaceae gen. nov., sp. nov., isolated from chalcocite enrichment system.</title>
        <authorList>
            <person name="Jiang Z."/>
        </authorList>
    </citation>
    <scope>NUCLEOTIDE SEQUENCE</scope>
    <source>
        <strain evidence="10">MYW30-H2</strain>
    </source>
</reference>
<evidence type="ECO:0000313" key="11">
    <source>
        <dbReference type="Proteomes" id="UP000830167"/>
    </source>
</evidence>
<name>A0ABY4CNY7_9BACL</name>
<evidence type="ECO:0000256" key="8">
    <source>
        <dbReference type="RuleBase" id="RU363032"/>
    </source>
</evidence>
<dbReference type="InterPro" id="IPR035906">
    <property type="entry name" value="MetI-like_sf"/>
</dbReference>
<feature type="transmembrane region" description="Helical" evidence="8">
    <location>
        <begin position="406"/>
        <end position="428"/>
    </location>
</feature>
<organism evidence="10 11">
    <name type="scientific">Fodinisporobacter ferrooxydans</name>
    <dbReference type="NCBI Taxonomy" id="2901836"/>
    <lineage>
        <taxon>Bacteria</taxon>
        <taxon>Bacillati</taxon>
        <taxon>Bacillota</taxon>
        <taxon>Bacilli</taxon>
        <taxon>Bacillales</taxon>
        <taxon>Alicyclobacillaceae</taxon>
        <taxon>Fodinisporobacter</taxon>
    </lineage>
</organism>
<dbReference type="SUPFAM" id="SSF161098">
    <property type="entry name" value="MetI-like"/>
    <property type="match status" value="2"/>
</dbReference>
<keyword evidence="4" id="KW-0997">Cell inner membrane</keyword>
<feature type="transmembrane region" description="Helical" evidence="8">
    <location>
        <begin position="85"/>
        <end position="107"/>
    </location>
</feature>
<feature type="transmembrane region" description="Helical" evidence="8">
    <location>
        <begin position="158"/>
        <end position="175"/>
    </location>
</feature>
<dbReference type="Proteomes" id="UP000830167">
    <property type="component" value="Chromosome"/>
</dbReference>
<evidence type="ECO:0000256" key="1">
    <source>
        <dbReference type="ARBA" id="ARBA00004429"/>
    </source>
</evidence>
<keyword evidence="5 8" id="KW-0812">Transmembrane</keyword>
<feature type="domain" description="ABC transmembrane type-1" evidence="9">
    <location>
        <begin position="81"/>
        <end position="286"/>
    </location>
</feature>
<keyword evidence="3" id="KW-1003">Cell membrane</keyword>
<feature type="transmembrane region" description="Helical" evidence="8">
    <location>
        <begin position="119"/>
        <end position="138"/>
    </location>
</feature>
<evidence type="ECO:0000256" key="5">
    <source>
        <dbReference type="ARBA" id="ARBA00022692"/>
    </source>
</evidence>
<dbReference type="PROSITE" id="PS50928">
    <property type="entry name" value="ABC_TM1"/>
    <property type="match status" value="2"/>
</dbReference>
<feature type="transmembrane region" description="Helical" evidence="8">
    <location>
        <begin position="549"/>
        <end position="570"/>
    </location>
</feature>
<feature type="transmembrane region" description="Helical" evidence="8">
    <location>
        <begin position="314"/>
        <end position="336"/>
    </location>
</feature>
<evidence type="ECO:0000256" key="6">
    <source>
        <dbReference type="ARBA" id="ARBA00022989"/>
    </source>
</evidence>
<sequence length="599" mass="64891">MKMPLNNGSMQILPSKRLEQLRGGASAASSLLVLFILIVYPLAALLLQIVFPHIFDSTMSFLPSIQPLVQVFADKGNYMAVLNSLGIGITAAILAAMIGTITAFGSVKAAKMTRNMLNVSVWTIFFAPSYVIAEGWMILMQDGGIFAQAFGLPNGWSAWFFTRYGLIFTMALRYFPFVHMAMEPAIRNMGIEFVNAGRLLGASRQQIVWKIVLPLLTPALLAGASIAFAEGFGDFGFAAAIAPQMHIPLISYQIYSALNEAPVNYTAAASLSLLLILVTGGALWLQMLWMNRKTYVTVSTGSKGSSLPAARVPILSWIGLSLTTVALILPIGATFLESLLKSDAGGIGVSNWSFQGYIDVIKNGSDGIQAISRSFTYSLIAAVFTMGIGLFFAYKMVFRKSFATRILNMVTMSTIAVPGVVLAAGFIFAWNAKWLVPIHLVLYSTSACLAMAYIAGSLPYSIRLQVGAMSQLSPNLMKAAQVLGAKSGKILWSIVFPLVSATTVSTFFLAFTGTMFELPASSLLYPAGEPPFSVVIASKFNAFEWEQGAALTMLGLVFVFGSFLLGQYFVSRLEHRKITKQRKQNMEIKSPETEVLLPV</sequence>
<keyword evidence="2 8" id="KW-0813">Transport</keyword>
<evidence type="ECO:0000256" key="3">
    <source>
        <dbReference type="ARBA" id="ARBA00022475"/>
    </source>
</evidence>
<feature type="transmembrane region" description="Helical" evidence="8">
    <location>
        <begin position="21"/>
        <end position="51"/>
    </location>
</feature>
<dbReference type="PANTHER" id="PTHR43357:SF3">
    <property type="entry name" value="FE(3+)-TRANSPORT SYSTEM PERMEASE PROTEIN FBPB 2"/>
    <property type="match status" value="1"/>
</dbReference>
<dbReference type="CDD" id="cd06261">
    <property type="entry name" value="TM_PBP2"/>
    <property type="match status" value="2"/>
</dbReference>
<keyword evidence="7 8" id="KW-0472">Membrane</keyword>
<evidence type="ECO:0000256" key="4">
    <source>
        <dbReference type="ARBA" id="ARBA00022519"/>
    </source>
</evidence>
<accession>A0ABY4CNY7</accession>
<gene>
    <name evidence="10" type="ORF">LSG31_01285</name>
</gene>
<protein>
    <submittedName>
        <fullName evidence="10">ABC transporter permease subunit</fullName>
    </submittedName>
</protein>
<feature type="transmembrane region" description="Helical" evidence="8">
    <location>
        <begin position="265"/>
        <end position="285"/>
    </location>
</feature>
<feature type="transmembrane region" description="Helical" evidence="8">
    <location>
        <begin position="375"/>
        <end position="394"/>
    </location>
</feature>
<comment type="similarity">
    <text evidence="8">Belongs to the binding-protein-dependent transport system permease family.</text>
</comment>
<feature type="transmembrane region" description="Helical" evidence="8">
    <location>
        <begin position="207"/>
        <end position="229"/>
    </location>
</feature>
<feature type="transmembrane region" description="Helical" evidence="8">
    <location>
        <begin position="434"/>
        <end position="455"/>
    </location>
</feature>
<evidence type="ECO:0000256" key="2">
    <source>
        <dbReference type="ARBA" id="ARBA00022448"/>
    </source>
</evidence>
<proteinExistence type="inferred from homology"/>
<dbReference type="Gene3D" id="1.10.3720.10">
    <property type="entry name" value="MetI-like"/>
    <property type="match status" value="2"/>
</dbReference>
<dbReference type="RefSeq" id="WP_347437645.1">
    <property type="nucleotide sequence ID" value="NZ_CP089291.1"/>
</dbReference>
<dbReference type="InterPro" id="IPR000515">
    <property type="entry name" value="MetI-like"/>
</dbReference>
<keyword evidence="6 8" id="KW-1133">Transmembrane helix</keyword>
<evidence type="ECO:0000259" key="9">
    <source>
        <dbReference type="PROSITE" id="PS50928"/>
    </source>
</evidence>